<evidence type="ECO:0000313" key="4">
    <source>
        <dbReference type="Proteomes" id="UP000467428"/>
    </source>
</evidence>
<feature type="region of interest" description="Disordered" evidence="1">
    <location>
        <begin position="36"/>
        <end position="80"/>
    </location>
</feature>
<dbReference type="EMBL" id="AP022593">
    <property type="protein sequence ID" value="BBY50449.1"/>
    <property type="molecule type" value="Genomic_DNA"/>
</dbReference>
<name>A0A7I7S2I7_9MYCO</name>
<gene>
    <name evidence="3" type="ORF">MARA_39170</name>
</gene>
<accession>A0A7I7S2I7</accession>
<geneLocation type="plasmid" evidence="4">
    <name>pjcm18538 dna</name>
</geneLocation>
<reference evidence="3 4" key="1">
    <citation type="journal article" date="2019" name="Emerg. Microbes Infect.">
        <title>Comprehensive subspecies identification of 175 nontuberculous mycobacteria species based on 7547 genomic profiles.</title>
        <authorList>
            <person name="Matsumoto Y."/>
            <person name="Kinjo T."/>
            <person name="Motooka D."/>
            <person name="Nabeya D."/>
            <person name="Jung N."/>
            <person name="Uechi K."/>
            <person name="Horii T."/>
            <person name="Iida T."/>
            <person name="Fujita J."/>
            <person name="Nakamura S."/>
        </authorList>
    </citation>
    <scope>NUCLEOTIDE SEQUENCE [LARGE SCALE GENOMIC DNA]</scope>
    <source>
        <strain evidence="3 4">JCM 18538</strain>
    </source>
</reference>
<evidence type="ECO:0000313" key="3">
    <source>
        <dbReference type="EMBL" id="BBY50449.1"/>
    </source>
</evidence>
<organism evidence="3 4">
    <name type="scientific">Mycolicibacterium arabiense</name>
    <dbReference type="NCBI Taxonomy" id="1286181"/>
    <lineage>
        <taxon>Bacteria</taxon>
        <taxon>Bacillati</taxon>
        <taxon>Actinomycetota</taxon>
        <taxon>Actinomycetes</taxon>
        <taxon>Mycobacteriales</taxon>
        <taxon>Mycobacteriaceae</taxon>
        <taxon>Mycolicibacterium</taxon>
    </lineage>
</organism>
<dbReference type="RefSeq" id="WP_163919918.1">
    <property type="nucleotide sequence ID" value="NZ_AP022593.1"/>
</dbReference>
<evidence type="ECO:0008006" key="5">
    <source>
        <dbReference type="Google" id="ProtNLM"/>
    </source>
</evidence>
<dbReference type="PROSITE" id="PS51257">
    <property type="entry name" value="PROKAR_LIPOPROTEIN"/>
    <property type="match status" value="1"/>
</dbReference>
<feature type="chain" id="PRO_5039290845" description="Lipoprotein LppI" evidence="2">
    <location>
        <begin position="23"/>
        <end position="213"/>
    </location>
</feature>
<feature type="signal peptide" evidence="2">
    <location>
        <begin position="1"/>
        <end position="22"/>
    </location>
</feature>
<feature type="compositionally biased region" description="Low complexity" evidence="1">
    <location>
        <begin position="36"/>
        <end position="73"/>
    </location>
</feature>
<dbReference type="KEGG" id="marz:MARA_39170"/>
<keyword evidence="2" id="KW-0732">Signal</keyword>
<evidence type="ECO:0000256" key="2">
    <source>
        <dbReference type="SAM" id="SignalP"/>
    </source>
</evidence>
<proteinExistence type="predicted"/>
<dbReference type="AlphaFoldDB" id="A0A7I7S2I7"/>
<dbReference type="Proteomes" id="UP000467428">
    <property type="component" value="Chromosome"/>
</dbReference>
<keyword evidence="4" id="KW-1185">Reference proteome</keyword>
<evidence type="ECO:0000256" key="1">
    <source>
        <dbReference type="SAM" id="MobiDB-lite"/>
    </source>
</evidence>
<protein>
    <recommendedName>
        <fullName evidence="5">Lipoprotein LppI</fullName>
    </recommendedName>
</protein>
<sequence>MTTTARLRAAAVAAGVLTAVMAGCSAAPEESSVSASTVPVTSSMPSAPSATGSGPSTGAPGNAQAPAPAASRPLSDFVEDVPEGPQYSFHSFAMPSGEIQCRFVDGGLACQTGEYPHTVAGDALCDFYPGVEQGNAVRFGFFDGAPKQPCATIIQGDGFQSPHTLAYGQSVTAPLRSGLTITCTSARDGLTCIQAGGTGPRGFFLSTDTFTIL</sequence>